<evidence type="ECO:0000256" key="1">
    <source>
        <dbReference type="SAM" id="MobiDB-lite"/>
    </source>
</evidence>
<gene>
    <name evidence="3" type="ORF">GCM10011583_53390</name>
</gene>
<dbReference type="Pfam" id="PF04536">
    <property type="entry name" value="TPM_phosphatase"/>
    <property type="match status" value="1"/>
</dbReference>
<feature type="region of interest" description="Disordered" evidence="1">
    <location>
        <begin position="666"/>
        <end position="689"/>
    </location>
</feature>
<protein>
    <submittedName>
        <fullName evidence="3">Membrane protein</fullName>
    </submittedName>
</protein>
<feature type="domain" description="TPM" evidence="2">
    <location>
        <begin position="32"/>
        <end position="146"/>
    </location>
</feature>
<comment type="caution">
    <text evidence="3">The sequence shown here is derived from an EMBL/GenBank/DDBJ whole genome shotgun (WGS) entry which is preliminary data.</text>
</comment>
<dbReference type="Gene3D" id="3.10.310.50">
    <property type="match status" value="1"/>
</dbReference>
<name>A0ABQ2EJW5_9ACTN</name>
<dbReference type="Proteomes" id="UP000660265">
    <property type="component" value="Unassembled WGS sequence"/>
</dbReference>
<evidence type="ECO:0000259" key="2">
    <source>
        <dbReference type="Pfam" id="PF04536"/>
    </source>
</evidence>
<dbReference type="PRINTS" id="PR01228">
    <property type="entry name" value="EGGSHELL"/>
</dbReference>
<sequence length="689" mass="70910">MLLTSGWLLMPAVSPDAHAEDPATLSHQGQITDKVDALEGRQRAVTTSLDRLYSDARIHLFVVYVRDFSGRAGQSWVAATAERNSLGRDDILLAVATHDRQYAYSAAADPPLTKSKLAEVARTAVEPALRENDWAGAAIGAADGYRAAAAGTPIPTPAVSPGPADTDGEAASNRSGSALVLPVVLVGGAAALAAYASIKRRRRASTRTTPRGGQGGWGDTGQSPRTPLPELDRRAGEALVETDDAVRTSEEELHLATSQFGEKEARPFQDAVTYAKGELASAFRLRQQLDDALPEEDDDRRRVLDEIVARCTDANSRLDARSADFDRLRARQRDAPETLTAAEAAFRGLSGRTVTAAGTLAAMRERYAESASAPVDGAVEQADDRLVFATTNLDDARRSIEAGDNGAAAVHVRAAESAVGQAATLVETVERRALELAEAAGRLPGALTDLETDLADTRDLLESMAEGTPTADLEGRIARADAVIADVRQERAAGPHDPIDALRRVEEADAVLDEALAGAREREVGGRRALALLDLASLGARSAVGAAAGYISTHRGGVGSEARTRLAEAQRRLDQAGTLTELGDVQGALAEAQHADGLARQAQNLAERDVRSFGNRFGAGGVTGAGNGLGGAVLGGIILGGLIGGGGGLGGGGGFGGGLGGGDGGGRGAGPGSFGGAGTGGRMGSGGRF</sequence>
<evidence type="ECO:0000313" key="3">
    <source>
        <dbReference type="EMBL" id="GGK14759.1"/>
    </source>
</evidence>
<proteinExistence type="predicted"/>
<feature type="region of interest" description="Disordered" evidence="1">
    <location>
        <begin position="201"/>
        <end position="232"/>
    </location>
</feature>
<feature type="region of interest" description="Disordered" evidence="1">
    <location>
        <begin position="153"/>
        <end position="173"/>
    </location>
</feature>
<dbReference type="RefSeq" id="WP_189110125.1">
    <property type="nucleotide sequence ID" value="NZ_BMMV01000020.1"/>
</dbReference>
<reference evidence="4" key="1">
    <citation type="journal article" date="2019" name="Int. J. Syst. Evol. Microbiol.">
        <title>The Global Catalogue of Microorganisms (GCM) 10K type strain sequencing project: providing services to taxonomists for standard genome sequencing and annotation.</title>
        <authorList>
            <consortium name="The Broad Institute Genomics Platform"/>
            <consortium name="The Broad Institute Genome Sequencing Center for Infectious Disease"/>
            <person name="Wu L."/>
            <person name="Ma J."/>
        </authorList>
    </citation>
    <scope>NUCLEOTIDE SEQUENCE [LARGE SCALE GENOMIC DNA]</scope>
    <source>
        <strain evidence="4">CGMCC 4.7275</strain>
    </source>
</reference>
<keyword evidence="4" id="KW-1185">Reference proteome</keyword>
<dbReference type="EMBL" id="BMMV01000020">
    <property type="protein sequence ID" value="GGK14759.1"/>
    <property type="molecule type" value="Genomic_DNA"/>
</dbReference>
<accession>A0ABQ2EJW5</accession>
<evidence type="ECO:0000313" key="4">
    <source>
        <dbReference type="Proteomes" id="UP000660265"/>
    </source>
</evidence>
<dbReference type="InterPro" id="IPR007621">
    <property type="entry name" value="TPM_dom"/>
</dbReference>
<organism evidence="3 4">
    <name type="scientific">Streptomyces camponoticapitis</name>
    <dbReference type="NCBI Taxonomy" id="1616125"/>
    <lineage>
        <taxon>Bacteria</taxon>
        <taxon>Bacillati</taxon>
        <taxon>Actinomycetota</taxon>
        <taxon>Actinomycetes</taxon>
        <taxon>Kitasatosporales</taxon>
        <taxon>Streptomycetaceae</taxon>
        <taxon>Streptomyces</taxon>
    </lineage>
</organism>